<reference evidence="1 2" key="1">
    <citation type="submission" date="2021-06" db="EMBL/GenBank/DDBJ databases">
        <authorList>
            <person name="Sun Q."/>
            <person name="Li D."/>
        </authorList>
    </citation>
    <scope>NUCLEOTIDE SEQUENCE [LARGE SCALE GENOMIC DNA]</scope>
    <source>
        <strain evidence="1 2">N19</strain>
    </source>
</reference>
<dbReference type="PANTHER" id="PTHR48098">
    <property type="entry name" value="ENTEROCHELIN ESTERASE-RELATED"/>
    <property type="match status" value="1"/>
</dbReference>
<dbReference type="Proteomes" id="UP001196301">
    <property type="component" value="Unassembled WGS sequence"/>
</dbReference>
<dbReference type="PANTHER" id="PTHR48098:SF6">
    <property type="entry name" value="FERRI-BACILLIBACTIN ESTERASE BESA"/>
    <property type="match status" value="1"/>
</dbReference>
<evidence type="ECO:0000313" key="1">
    <source>
        <dbReference type="EMBL" id="MBU5335975.1"/>
    </source>
</evidence>
<accession>A0ABS6DW58</accession>
<comment type="caution">
    <text evidence="1">The sequence shown here is derived from an EMBL/GenBank/DDBJ whole genome shotgun (WGS) entry which is preliminary data.</text>
</comment>
<dbReference type="InterPro" id="IPR050583">
    <property type="entry name" value="Mycobacterial_A85_antigen"/>
</dbReference>
<organism evidence="1 2">
    <name type="scientific">Intestinibacter bartlettii</name>
    <dbReference type="NCBI Taxonomy" id="261299"/>
    <lineage>
        <taxon>Bacteria</taxon>
        <taxon>Bacillati</taxon>
        <taxon>Bacillota</taxon>
        <taxon>Clostridia</taxon>
        <taxon>Peptostreptococcales</taxon>
        <taxon>Peptostreptococcaceae</taxon>
        <taxon>Intestinibacter</taxon>
    </lineage>
</organism>
<dbReference type="InterPro" id="IPR000801">
    <property type="entry name" value="Esterase-like"/>
</dbReference>
<dbReference type="EMBL" id="JAHLOQ010000012">
    <property type="protein sequence ID" value="MBU5335975.1"/>
    <property type="molecule type" value="Genomic_DNA"/>
</dbReference>
<protein>
    <submittedName>
        <fullName evidence="1">Alpha/beta hydrolase</fullName>
    </submittedName>
</protein>
<proteinExistence type="predicted"/>
<gene>
    <name evidence="1" type="ORF">KQI20_05940</name>
</gene>
<sequence>MIEKKYIEMEGDFSGSRVINIYLPNDYNERRKKYPVLYMFDGHNLFFDEEAAFGKSWGMKEYLENNDVQLIVVGIQCSFEGNERMSEYCPYDLENYNGEFIKGKGDAYLNWMINVIKPMIDAEYRTKTDKKNTLIGGSSMGGLMAAYAGIKYSDVFSKCICISPAFELCYDKFMKDAMASQSQKGTKFFMSIGSIELELNNIAVEFTSYMLELCHILQSKGANCYPRVVIGGEHNEASWEKQVPVFIDYML</sequence>
<keyword evidence="2" id="KW-1185">Reference proteome</keyword>
<keyword evidence="1" id="KW-0378">Hydrolase</keyword>
<name>A0ABS6DW58_9FIRM</name>
<dbReference type="RefSeq" id="WP_216569106.1">
    <property type="nucleotide sequence ID" value="NZ_JAHLOQ010000012.1"/>
</dbReference>
<dbReference type="Pfam" id="PF00756">
    <property type="entry name" value="Esterase"/>
    <property type="match status" value="1"/>
</dbReference>
<dbReference type="GO" id="GO:0016787">
    <property type="term" value="F:hydrolase activity"/>
    <property type="evidence" value="ECO:0007669"/>
    <property type="project" value="UniProtKB-KW"/>
</dbReference>
<evidence type="ECO:0000313" key="2">
    <source>
        <dbReference type="Proteomes" id="UP001196301"/>
    </source>
</evidence>